<evidence type="ECO:0000313" key="3">
    <source>
        <dbReference type="Proteomes" id="UP000699865"/>
    </source>
</evidence>
<sequence length="113" mass="12810">MRAIFNLIFASLFFIPFYSSAESMPMSTDHDHMTMQQNVQTYESEGVITQWQSDRVGISHHAIPALKWPAMTMNFRLPPEIAARSLPAGTPVTFSFVKTDSAYQLQTLSPLKR</sequence>
<reference evidence="2 3" key="1">
    <citation type="submission" date="2021-03" db="EMBL/GenBank/DDBJ databases">
        <title>Five novel Rahnella species.</title>
        <authorList>
            <person name="Brady C."/>
            <person name="Asselin J."/>
            <person name="Beer S."/>
            <person name="Bruberg M.B."/>
            <person name="Crampton B."/>
            <person name="Venter S."/>
            <person name="Arnold D."/>
            <person name="Denman S."/>
        </authorList>
    </citation>
    <scope>NUCLEOTIDE SEQUENCE [LARGE SCALE GENOMIC DNA]</scope>
    <source>
        <strain evidence="2 3">L72c</strain>
    </source>
</reference>
<dbReference type="EMBL" id="JAFMOU010000062">
    <property type="protein sequence ID" value="MBU9834314.1"/>
    <property type="molecule type" value="Genomic_DNA"/>
</dbReference>
<dbReference type="InterPro" id="IPR021647">
    <property type="entry name" value="CusF_Ec"/>
</dbReference>
<protein>
    <submittedName>
        <fullName evidence="2">Copper-binding protein</fullName>
    </submittedName>
</protein>
<keyword evidence="1" id="KW-0732">Signal</keyword>
<feature type="chain" id="PRO_5047291310" evidence="1">
    <location>
        <begin position="22"/>
        <end position="113"/>
    </location>
</feature>
<organism evidence="2 3">
    <name type="scientific">Rahnella perminowiae</name>
    <dbReference type="NCBI Taxonomy" id="2816244"/>
    <lineage>
        <taxon>Bacteria</taxon>
        <taxon>Pseudomonadati</taxon>
        <taxon>Pseudomonadota</taxon>
        <taxon>Gammaproteobacteria</taxon>
        <taxon>Enterobacterales</taxon>
        <taxon>Yersiniaceae</taxon>
        <taxon>Rahnella</taxon>
    </lineage>
</organism>
<dbReference type="Proteomes" id="UP000699865">
    <property type="component" value="Unassembled WGS sequence"/>
</dbReference>
<dbReference type="Pfam" id="PF11604">
    <property type="entry name" value="CusF_Ec"/>
    <property type="match status" value="1"/>
</dbReference>
<keyword evidence="3" id="KW-1185">Reference proteome</keyword>
<proteinExistence type="predicted"/>
<evidence type="ECO:0000256" key="1">
    <source>
        <dbReference type="SAM" id="SignalP"/>
    </source>
</evidence>
<name>A0ABS6KXS0_9GAMM</name>
<dbReference type="Gene3D" id="2.40.50.320">
    <property type="entry name" value="Copper binding periplasmic protein CusF"/>
    <property type="match status" value="1"/>
</dbReference>
<dbReference type="InterPro" id="IPR042230">
    <property type="entry name" value="CusF_sf"/>
</dbReference>
<evidence type="ECO:0000313" key="2">
    <source>
        <dbReference type="EMBL" id="MBU9834314.1"/>
    </source>
</evidence>
<gene>
    <name evidence="2" type="ORF">J1786_05655</name>
</gene>
<comment type="caution">
    <text evidence="2">The sequence shown here is derived from an EMBL/GenBank/DDBJ whole genome shotgun (WGS) entry which is preliminary data.</text>
</comment>
<accession>A0ABS6KXS0</accession>
<feature type="signal peptide" evidence="1">
    <location>
        <begin position="1"/>
        <end position="21"/>
    </location>
</feature>